<evidence type="ECO:0000313" key="2">
    <source>
        <dbReference type="Proteomes" id="UP000676478"/>
    </source>
</evidence>
<comment type="caution">
    <text evidence="1">The sequence shown here is derived from an EMBL/GenBank/DDBJ whole genome shotgun (WGS) entry which is preliminary data.</text>
</comment>
<organism evidence="1 2">
    <name type="scientific">Levilactobacillus brevis</name>
    <name type="common">Lactobacillus brevis</name>
    <dbReference type="NCBI Taxonomy" id="1580"/>
    <lineage>
        <taxon>Bacteria</taxon>
        <taxon>Bacillati</taxon>
        <taxon>Bacillota</taxon>
        <taxon>Bacilli</taxon>
        <taxon>Lactobacillales</taxon>
        <taxon>Lactobacillaceae</taxon>
        <taxon>Levilactobacillus</taxon>
    </lineage>
</organism>
<name>A0AA41JUD0_LEVBR</name>
<gene>
    <name evidence="1" type="ORF">JK167_11260</name>
</gene>
<reference evidence="1" key="2">
    <citation type="submission" date="2022-09" db="EMBL/GenBank/DDBJ databases">
        <title>Genome-inferred correspondence between phylogeny and metabolic traits in the wild Drosophila gut microbiome.</title>
        <authorList>
            <person name="Bueno E."/>
            <person name="Blow F."/>
            <person name="Douglas A.E."/>
        </authorList>
    </citation>
    <scope>NUCLEOTIDE SEQUENCE</scope>
    <source>
        <strain evidence="1">Dm-2019-70</strain>
    </source>
</reference>
<dbReference type="RefSeq" id="WP_211756691.1">
    <property type="nucleotide sequence ID" value="NZ_JAERKF010000016.1"/>
</dbReference>
<reference evidence="1" key="1">
    <citation type="submission" date="2020-12" db="EMBL/GenBank/DDBJ databases">
        <authorList>
            <person name="Mcmullen J.G."/>
        </authorList>
    </citation>
    <scope>NUCLEOTIDE SEQUENCE</scope>
    <source>
        <strain evidence="1">Dm-2019-70</strain>
    </source>
</reference>
<evidence type="ECO:0000313" key="1">
    <source>
        <dbReference type="EMBL" id="MBS1011406.1"/>
    </source>
</evidence>
<dbReference type="Proteomes" id="UP000676478">
    <property type="component" value="Unassembled WGS sequence"/>
</dbReference>
<sequence length="66" mass="7571">MKMQDEIQELLNSDISAYAISKGSGVSQSVITRLRSRDRKVEKLTIETGQRLLDYWKQIKGSTLQK</sequence>
<proteinExistence type="predicted"/>
<protein>
    <recommendedName>
        <fullName evidence="3">XRE family transcriptional regulator</fullName>
    </recommendedName>
</protein>
<dbReference type="EMBL" id="JAERKF010000016">
    <property type="protein sequence ID" value="MBS1011406.1"/>
    <property type="molecule type" value="Genomic_DNA"/>
</dbReference>
<dbReference type="AlphaFoldDB" id="A0AA41JUD0"/>
<accession>A0AA41JUD0</accession>
<evidence type="ECO:0008006" key="3">
    <source>
        <dbReference type="Google" id="ProtNLM"/>
    </source>
</evidence>